<protein>
    <submittedName>
        <fullName evidence="2">Uncharacterized protein</fullName>
    </submittedName>
</protein>
<comment type="caution">
    <text evidence="2">The sequence shown here is derived from an EMBL/GenBank/DDBJ whole genome shotgun (WGS) entry which is preliminary data.</text>
</comment>
<feature type="non-terminal residue" evidence="2">
    <location>
        <position position="1"/>
    </location>
</feature>
<feature type="non-terminal residue" evidence="2">
    <location>
        <position position="61"/>
    </location>
</feature>
<feature type="compositionally biased region" description="Gly residues" evidence="1">
    <location>
        <begin position="15"/>
        <end position="25"/>
    </location>
</feature>
<keyword evidence="3" id="KW-1185">Reference proteome</keyword>
<accession>A0ABN9R661</accession>
<evidence type="ECO:0000313" key="2">
    <source>
        <dbReference type="EMBL" id="CAK0813181.1"/>
    </source>
</evidence>
<evidence type="ECO:0000313" key="3">
    <source>
        <dbReference type="Proteomes" id="UP001189429"/>
    </source>
</evidence>
<proteinExistence type="predicted"/>
<organism evidence="2 3">
    <name type="scientific">Prorocentrum cordatum</name>
    <dbReference type="NCBI Taxonomy" id="2364126"/>
    <lineage>
        <taxon>Eukaryota</taxon>
        <taxon>Sar</taxon>
        <taxon>Alveolata</taxon>
        <taxon>Dinophyceae</taxon>
        <taxon>Prorocentrales</taxon>
        <taxon>Prorocentraceae</taxon>
        <taxon>Prorocentrum</taxon>
    </lineage>
</organism>
<dbReference type="EMBL" id="CAUYUJ010005318">
    <property type="protein sequence ID" value="CAK0813181.1"/>
    <property type="molecule type" value="Genomic_DNA"/>
</dbReference>
<reference evidence="2" key="1">
    <citation type="submission" date="2023-10" db="EMBL/GenBank/DDBJ databases">
        <authorList>
            <person name="Chen Y."/>
            <person name="Shah S."/>
            <person name="Dougan E. K."/>
            <person name="Thang M."/>
            <person name="Chan C."/>
        </authorList>
    </citation>
    <scope>NUCLEOTIDE SEQUENCE [LARGE SCALE GENOMIC DNA]</scope>
</reference>
<feature type="region of interest" description="Disordered" evidence="1">
    <location>
        <begin position="1"/>
        <end position="25"/>
    </location>
</feature>
<sequence>VAKKRIAPLAHEGRAPGGAGPANGGDAIGELSRLLKREEAPVVHVDVGQRLKEIKLDDLLP</sequence>
<dbReference type="Proteomes" id="UP001189429">
    <property type="component" value="Unassembled WGS sequence"/>
</dbReference>
<evidence type="ECO:0000256" key="1">
    <source>
        <dbReference type="SAM" id="MobiDB-lite"/>
    </source>
</evidence>
<gene>
    <name evidence="2" type="ORF">PCOR1329_LOCUS17193</name>
</gene>
<name>A0ABN9R661_9DINO</name>